<evidence type="ECO:0000313" key="1">
    <source>
        <dbReference type="EMBL" id="KAF7674324.1"/>
    </source>
</evidence>
<dbReference type="GeneID" id="62206315"/>
<protein>
    <submittedName>
        <fullName evidence="1">Uncharacterized protein</fullName>
    </submittedName>
</protein>
<name>A0A8H7B0Y0_9PLEO</name>
<evidence type="ECO:0000313" key="2">
    <source>
        <dbReference type="Proteomes" id="UP000596902"/>
    </source>
</evidence>
<dbReference type="AlphaFoldDB" id="A0A8H7B0Y0"/>
<gene>
    <name evidence="1" type="ORF">GT037_008090</name>
</gene>
<organism evidence="1 2">
    <name type="scientific">Alternaria burnsii</name>
    <dbReference type="NCBI Taxonomy" id="1187904"/>
    <lineage>
        <taxon>Eukaryota</taxon>
        <taxon>Fungi</taxon>
        <taxon>Dikarya</taxon>
        <taxon>Ascomycota</taxon>
        <taxon>Pezizomycotina</taxon>
        <taxon>Dothideomycetes</taxon>
        <taxon>Pleosporomycetidae</taxon>
        <taxon>Pleosporales</taxon>
        <taxon>Pleosporineae</taxon>
        <taxon>Pleosporaceae</taxon>
        <taxon>Alternaria</taxon>
        <taxon>Alternaria sect. Alternaria</taxon>
    </lineage>
</organism>
<dbReference type="RefSeq" id="XP_038784638.1">
    <property type="nucleotide sequence ID" value="XM_038933137.1"/>
</dbReference>
<dbReference type="EMBL" id="JAAABM010000011">
    <property type="protein sequence ID" value="KAF7674324.1"/>
    <property type="molecule type" value="Genomic_DNA"/>
</dbReference>
<keyword evidence="2" id="KW-1185">Reference proteome</keyword>
<accession>A0A8H7B0Y0</accession>
<dbReference type="Proteomes" id="UP000596902">
    <property type="component" value="Unassembled WGS sequence"/>
</dbReference>
<proteinExistence type="predicted"/>
<reference evidence="1" key="1">
    <citation type="submission" date="2020-01" db="EMBL/GenBank/DDBJ databases">
        <authorList>
            <person name="Feng Z.H.Z."/>
        </authorList>
    </citation>
    <scope>NUCLEOTIDE SEQUENCE</scope>
    <source>
        <strain evidence="1">CBS107.38</strain>
    </source>
</reference>
<comment type="caution">
    <text evidence="1">The sequence shown here is derived from an EMBL/GenBank/DDBJ whole genome shotgun (WGS) entry which is preliminary data.</text>
</comment>
<reference evidence="1" key="2">
    <citation type="submission" date="2020-08" db="EMBL/GenBank/DDBJ databases">
        <title>Draft Genome Sequence of Cumin Blight Pathogen Alternaria burnsii.</title>
        <authorList>
            <person name="Feng Z."/>
        </authorList>
    </citation>
    <scope>NUCLEOTIDE SEQUENCE</scope>
    <source>
        <strain evidence="1">CBS107.38</strain>
    </source>
</reference>
<sequence length="71" mass="8009">MGEAVHLASRLLQRDVHTIPRDPAPKALATFCFYQHAALEAHTVRRAEFFSKGPLVDVDVAHHMWPSGTFR</sequence>